<evidence type="ECO:0000313" key="2">
    <source>
        <dbReference type="Proteomes" id="UP000799324"/>
    </source>
</evidence>
<protein>
    <submittedName>
        <fullName evidence="1">Uncharacterized protein</fullName>
    </submittedName>
</protein>
<sequence length="75" mass="8136">MAGSCAQGAHYTRGCGRMNISFPTVPGRRVIHGRLRKLLGHFMGLLCSNWSSLSFAHSPSAVVTACSVITVYQRQ</sequence>
<accession>A0A6A6TD10</accession>
<proteinExistence type="predicted"/>
<gene>
    <name evidence="1" type="ORF">K491DRAFT_315332</name>
</gene>
<dbReference type="EMBL" id="MU004322">
    <property type="protein sequence ID" value="KAF2657700.1"/>
    <property type="molecule type" value="Genomic_DNA"/>
</dbReference>
<dbReference type="Proteomes" id="UP000799324">
    <property type="component" value="Unassembled WGS sequence"/>
</dbReference>
<reference evidence="1" key="1">
    <citation type="journal article" date="2020" name="Stud. Mycol.">
        <title>101 Dothideomycetes genomes: a test case for predicting lifestyles and emergence of pathogens.</title>
        <authorList>
            <person name="Haridas S."/>
            <person name="Albert R."/>
            <person name="Binder M."/>
            <person name="Bloem J."/>
            <person name="Labutti K."/>
            <person name="Salamov A."/>
            <person name="Andreopoulos B."/>
            <person name="Baker S."/>
            <person name="Barry K."/>
            <person name="Bills G."/>
            <person name="Bluhm B."/>
            <person name="Cannon C."/>
            <person name="Castanera R."/>
            <person name="Culley D."/>
            <person name="Daum C."/>
            <person name="Ezra D."/>
            <person name="Gonzalez J."/>
            <person name="Henrissat B."/>
            <person name="Kuo A."/>
            <person name="Liang C."/>
            <person name="Lipzen A."/>
            <person name="Lutzoni F."/>
            <person name="Magnuson J."/>
            <person name="Mondo S."/>
            <person name="Nolan M."/>
            <person name="Ohm R."/>
            <person name="Pangilinan J."/>
            <person name="Park H.-J."/>
            <person name="Ramirez L."/>
            <person name="Alfaro M."/>
            <person name="Sun H."/>
            <person name="Tritt A."/>
            <person name="Yoshinaga Y."/>
            <person name="Zwiers L.-H."/>
            <person name="Turgeon B."/>
            <person name="Goodwin S."/>
            <person name="Spatafora J."/>
            <person name="Crous P."/>
            <person name="Grigoriev I."/>
        </authorList>
    </citation>
    <scope>NUCLEOTIDE SEQUENCE</scope>
    <source>
        <strain evidence="1">CBS 122681</strain>
    </source>
</reference>
<name>A0A6A6TD10_9PLEO</name>
<evidence type="ECO:0000313" key="1">
    <source>
        <dbReference type="EMBL" id="KAF2657700.1"/>
    </source>
</evidence>
<organism evidence="1 2">
    <name type="scientific">Lophiostoma macrostomum CBS 122681</name>
    <dbReference type="NCBI Taxonomy" id="1314788"/>
    <lineage>
        <taxon>Eukaryota</taxon>
        <taxon>Fungi</taxon>
        <taxon>Dikarya</taxon>
        <taxon>Ascomycota</taxon>
        <taxon>Pezizomycotina</taxon>
        <taxon>Dothideomycetes</taxon>
        <taxon>Pleosporomycetidae</taxon>
        <taxon>Pleosporales</taxon>
        <taxon>Lophiostomataceae</taxon>
        <taxon>Lophiostoma</taxon>
    </lineage>
</organism>
<dbReference type="AlphaFoldDB" id="A0A6A6TD10"/>
<keyword evidence="2" id="KW-1185">Reference proteome</keyword>